<evidence type="ECO:0000256" key="1">
    <source>
        <dbReference type="ARBA" id="ARBA00001933"/>
    </source>
</evidence>
<dbReference type="InterPro" id="IPR001926">
    <property type="entry name" value="TrpB-like_PALP"/>
</dbReference>
<feature type="modified residue" description="N6-(pyridoxal phosphate)lysine" evidence="7">
    <location>
        <position position="62"/>
    </location>
</feature>
<evidence type="ECO:0000313" key="8">
    <source>
        <dbReference type="EMBL" id="AQS87640.1"/>
    </source>
</evidence>
<comment type="function">
    <text evidence="7">A cysteine desulfhydrase that generates hydrogen sulfide, H(2)S. The H(2)S produced by this enzyme may modulate central metabolism.</text>
</comment>
<evidence type="ECO:0000256" key="5">
    <source>
        <dbReference type="ARBA" id="ARBA00023239"/>
    </source>
</evidence>
<dbReference type="InterPro" id="IPR036052">
    <property type="entry name" value="TrpB-like_PALP_sf"/>
</dbReference>
<dbReference type="Proteomes" id="UP000188604">
    <property type="component" value="Chromosome"/>
</dbReference>
<organism evidence="8 9">
    <name type="scientific">Neoasaia chiangmaiensis</name>
    <dbReference type="NCBI Taxonomy" id="320497"/>
    <lineage>
        <taxon>Bacteria</taxon>
        <taxon>Pseudomonadati</taxon>
        <taxon>Pseudomonadota</taxon>
        <taxon>Alphaproteobacteria</taxon>
        <taxon>Acetobacterales</taxon>
        <taxon>Acetobacteraceae</taxon>
        <taxon>Neoasaia</taxon>
    </lineage>
</organism>
<dbReference type="GO" id="GO:0030170">
    <property type="term" value="F:pyridoxal phosphate binding"/>
    <property type="evidence" value="ECO:0007669"/>
    <property type="project" value="UniProtKB-UniRule"/>
</dbReference>
<evidence type="ECO:0000256" key="2">
    <source>
        <dbReference type="ARBA" id="ARBA00004496"/>
    </source>
</evidence>
<sequence>MGGKSFALTGQERDWVNRAVQKIEADFNRSADTHLLRVPLPGFAGISFYLKDESTHPTGSLKHRLARSLFLYALCNGWVGPKTTIIESSSGSTAVSEAYLARLLGLPFVAVVPRSTSPEKLEAIRFHGGRCHLVAEAAQAHDESLRLAEELGGHYMDQFTYAERATDWRGNNSIAESIYRQMALETDPIPGWIVCGAGTGGTSATIGRYIRYRGHGTRLCLADPASSVFHRHLNDPLVRHVERCCSVVEGIGRPRVEASFEPALIDRCEVIDDVQSLAAARVLSAWIGRPCGGSTGTNAWACARVISGMAARGERGSVVSLLCDSGDRYQGTYFNDHWLEAGGFDIAPVENQFRAFLGEGMPIEA</sequence>
<evidence type="ECO:0000256" key="7">
    <source>
        <dbReference type="HAMAP-Rule" id="MF_00868"/>
    </source>
</evidence>
<dbReference type="SUPFAM" id="SSF53686">
    <property type="entry name" value="Tryptophan synthase beta subunit-like PLP-dependent enzymes"/>
    <property type="match status" value="1"/>
</dbReference>
<comment type="function">
    <text evidence="6">A cysteine desulfhydrase that generates hydrogen sulfide, H(2)S. The H(2)S produced by this enzyme stimulates respiration in M.tuberculosis, mediated primarily via cytochrome bd with a lesser contribution from cytochrome bc1/aa3. H(2)S modulates the balance between respiration and glycolysis, and also contributes to redox homeostasis. Probably eliminates toxic levels of Cys (which can induce oxidative stress).</text>
</comment>
<dbReference type="HAMAP" id="MF_00868">
    <property type="entry name" value="Cds1"/>
    <property type="match status" value="1"/>
</dbReference>
<accession>A0A1U9KPL2</accession>
<keyword evidence="3 7" id="KW-0963">Cytoplasm</keyword>
<comment type="subcellular location">
    <subcellularLocation>
        <location evidence="2">Cytoplasm</location>
    </subcellularLocation>
</comment>
<comment type="catalytic activity">
    <reaction evidence="7">
        <text>L-cysteine + H2O = hydrogen sulfide + pyruvate + NH4(+) + H(+)</text>
        <dbReference type="Rhea" id="RHEA:24931"/>
        <dbReference type="ChEBI" id="CHEBI:15361"/>
        <dbReference type="ChEBI" id="CHEBI:15377"/>
        <dbReference type="ChEBI" id="CHEBI:15378"/>
        <dbReference type="ChEBI" id="CHEBI:28938"/>
        <dbReference type="ChEBI" id="CHEBI:29919"/>
        <dbReference type="ChEBI" id="CHEBI:35235"/>
        <dbReference type="EC" id="4.4.1.1"/>
    </reaction>
</comment>
<dbReference type="InterPro" id="IPR050214">
    <property type="entry name" value="Cys_Synth/Cystath_Beta-Synth"/>
</dbReference>
<evidence type="ECO:0000256" key="6">
    <source>
        <dbReference type="ARBA" id="ARBA00055251"/>
    </source>
</evidence>
<comment type="similarity">
    <text evidence="7">Belongs to the cysteine synthase/cystathionine beta-synthase family. Cds1 subfamily.</text>
</comment>
<dbReference type="EC" id="4.4.1.1" evidence="7"/>
<evidence type="ECO:0000256" key="3">
    <source>
        <dbReference type="ARBA" id="ARBA00022490"/>
    </source>
</evidence>
<keyword evidence="5 7" id="KW-0456">Lyase</keyword>
<gene>
    <name evidence="7" type="primary">cds1</name>
    <name evidence="8" type="ORF">A0U93_06485</name>
</gene>
<dbReference type="Gene3D" id="3.40.50.1100">
    <property type="match status" value="2"/>
</dbReference>
<dbReference type="EMBL" id="CP014691">
    <property type="protein sequence ID" value="AQS87640.1"/>
    <property type="molecule type" value="Genomic_DNA"/>
</dbReference>
<comment type="cofactor">
    <cofactor evidence="1 7">
        <name>pyridoxal 5'-phosphate</name>
        <dbReference type="ChEBI" id="CHEBI:597326"/>
    </cofactor>
</comment>
<dbReference type="GO" id="GO:0016829">
    <property type="term" value="F:lyase activity"/>
    <property type="evidence" value="ECO:0007669"/>
    <property type="project" value="UniProtKB-KW"/>
</dbReference>
<protein>
    <recommendedName>
        <fullName evidence="7">L-cysteine desulfhydrase Cds1</fullName>
        <ecNumber evidence="7">4.4.1.1</ecNumber>
    </recommendedName>
</protein>
<dbReference type="PANTHER" id="PTHR10314">
    <property type="entry name" value="CYSTATHIONINE BETA-SYNTHASE"/>
    <property type="match status" value="1"/>
</dbReference>
<dbReference type="STRING" id="320497.A0U93_06485"/>
<name>A0A1U9KPL2_9PROT</name>
<dbReference type="AlphaFoldDB" id="A0A1U9KPL2"/>
<dbReference type="InterPro" id="IPR047586">
    <property type="entry name" value="Cds1"/>
</dbReference>
<proteinExistence type="inferred from homology"/>
<evidence type="ECO:0000313" key="9">
    <source>
        <dbReference type="Proteomes" id="UP000188604"/>
    </source>
</evidence>
<dbReference type="GO" id="GO:0019450">
    <property type="term" value="P:L-cysteine catabolic process to pyruvate"/>
    <property type="evidence" value="ECO:0007669"/>
    <property type="project" value="UniProtKB-UniRule"/>
</dbReference>
<evidence type="ECO:0000256" key="4">
    <source>
        <dbReference type="ARBA" id="ARBA00022898"/>
    </source>
</evidence>
<dbReference type="RefSeq" id="WP_245825131.1">
    <property type="nucleotide sequence ID" value="NZ_BJXS01000002.1"/>
</dbReference>
<dbReference type="FunFam" id="3.40.50.1100:FF:000015">
    <property type="entry name" value="Cysteine synthase B"/>
    <property type="match status" value="1"/>
</dbReference>
<dbReference type="Pfam" id="PF00291">
    <property type="entry name" value="PALP"/>
    <property type="match status" value="1"/>
</dbReference>
<dbReference type="GO" id="GO:0005737">
    <property type="term" value="C:cytoplasm"/>
    <property type="evidence" value="ECO:0007669"/>
    <property type="project" value="UniProtKB-SubCell"/>
</dbReference>
<dbReference type="KEGG" id="nch:A0U93_06485"/>
<keyword evidence="9" id="KW-1185">Reference proteome</keyword>
<reference evidence="8 9" key="1">
    <citation type="submission" date="2016-03" db="EMBL/GenBank/DDBJ databases">
        <title>Acetic acid bacteria sequencing.</title>
        <authorList>
            <person name="Brandt J."/>
            <person name="Jakob F."/>
            <person name="Vogel R.F."/>
        </authorList>
    </citation>
    <scope>NUCLEOTIDE SEQUENCE [LARGE SCALE GENOMIC DNA]</scope>
    <source>
        <strain evidence="8 9">NBRC 101099</strain>
    </source>
</reference>
<keyword evidence="4 7" id="KW-0663">Pyridoxal phosphate</keyword>